<feature type="domain" description="DUF218" evidence="2">
    <location>
        <begin position="35"/>
        <end position="172"/>
    </location>
</feature>
<comment type="caution">
    <text evidence="3">The sequence shown here is derived from an EMBL/GenBank/DDBJ whole genome shotgun (WGS) entry which is preliminary data.</text>
</comment>
<reference evidence="4" key="1">
    <citation type="journal article" date="2019" name="Int. J. Syst. Evol. Microbiol.">
        <title>The Global Catalogue of Microorganisms (GCM) 10K type strain sequencing project: providing services to taxonomists for standard genome sequencing and annotation.</title>
        <authorList>
            <consortium name="The Broad Institute Genomics Platform"/>
            <consortium name="The Broad Institute Genome Sequencing Center for Infectious Disease"/>
            <person name="Wu L."/>
            <person name="Ma J."/>
        </authorList>
    </citation>
    <scope>NUCLEOTIDE SEQUENCE [LARGE SCALE GENOMIC DNA]</scope>
    <source>
        <strain evidence="4">CCUG 46385</strain>
    </source>
</reference>
<evidence type="ECO:0000259" key="2">
    <source>
        <dbReference type="Pfam" id="PF02698"/>
    </source>
</evidence>
<dbReference type="InterPro" id="IPR051599">
    <property type="entry name" value="Cell_Envelope_Assoc"/>
</dbReference>
<dbReference type="InterPro" id="IPR014729">
    <property type="entry name" value="Rossmann-like_a/b/a_fold"/>
</dbReference>
<dbReference type="InterPro" id="IPR003848">
    <property type="entry name" value="DUF218"/>
</dbReference>
<dbReference type="PANTHER" id="PTHR30336">
    <property type="entry name" value="INNER MEMBRANE PROTEIN, PROBABLE PERMEASE"/>
    <property type="match status" value="1"/>
</dbReference>
<gene>
    <name evidence="3" type="ORF">ACFO4R_04035</name>
</gene>
<keyword evidence="4" id="KW-1185">Reference proteome</keyword>
<dbReference type="RefSeq" id="WP_379787743.1">
    <property type="nucleotide sequence ID" value="NZ_JBHSHL010000014.1"/>
</dbReference>
<keyword evidence="1" id="KW-0812">Transmembrane</keyword>
<dbReference type="Gene3D" id="3.40.50.620">
    <property type="entry name" value="HUPs"/>
    <property type="match status" value="1"/>
</dbReference>
<protein>
    <submittedName>
        <fullName evidence="3">YdcF family protein</fullName>
    </submittedName>
</protein>
<evidence type="ECO:0000313" key="4">
    <source>
        <dbReference type="Proteomes" id="UP001595916"/>
    </source>
</evidence>
<dbReference type="PANTHER" id="PTHR30336:SF4">
    <property type="entry name" value="ENVELOPE BIOGENESIS FACTOR ELYC"/>
    <property type="match status" value="1"/>
</dbReference>
<feature type="transmembrane region" description="Helical" evidence="1">
    <location>
        <begin position="6"/>
        <end position="27"/>
    </location>
</feature>
<sequence>MKIIKWFAACLLLSFVIVEVAILFWGFRYREVEVDYVIVLGAKLYGDVPSPAFTARLKASAAYLKKHPQTLVIVTGGQGEDEWIAEAEAGKSYLMEAGIEGNRILVEKRSTSTFENIKYAKPLMEGQGLKVMISTNRFHIFRSLMIAGRFGLQPYGLPAPTPPTIILSAYMREYFALFKSFVFDRP</sequence>
<keyword evidence="1" id="KW-0472">Membrane</keyword>
<proteinExistence type="predicted"/>
<name>A0ABV9QJ94_9FIRM</name>
<dbReference type="Pfam" id="PF02698">
    <property type="entry name" value="DUF218"/>
    <property type="match status" value="1"/>
</dbReference>
<evidence type="ECO:0000313" key="3">
    <source>
        <dbReference type="EMBL" id="MFC4804244.1"/>
    </source>
</evidence>
<evidence type="ECO:0000256" key="1">
    <source>
        <dbReference type="SAM" id="Phobius"/>
    </source>
</evidence>
<dbReference type="EMBL" id="JBHSHL010000014">
    <property type="protein sequence ID" value="MFC4804244.1"/>
    <property type="molecule type" value="Genomic_DNA"/>
</dbReference>
<organism evidence="3 4">
    <name type="scientific">Filifactor villosus</name>
    <dbReference type="NCBI Taxonomy" id="29374"/>
    <lineage>
        <taxon>Bacteria</taxon>
        <taxon>Bacillati</taxon>
        <taxon>Bacillota</taxon>
        <taxon>Clostridia</taxon>
        <taxon>Peptostreptococcales</taxon>
        <taxon>Filifactoraceae</taxon>
        <taxon>Filifactor</taxon>
    </lineage>
</organism>
<dbReference type="CDD" id="cd06259">
    <property type="entry name" value="YdcF-like"/>
    <property type="match status" value="1"/>
</dbReference>
<accession>A0ABV9QJ94</accession>
<keyword evidence="1" id="KW-1133">Transmembrane helix</keyword>
<dbReference type="Proteomes" id="UP001595916">
    <property type="component" value="Unassembled WGS sequence"/>
</dbReference>